<feature type="non-terminal residue" evidence="2">
    <location>
        <position position="216"/>
    </location>
</feature>
<dbReference type="Proteomes" id="UP000779574">
    <property type="component" value="Unassembled WGS sequence"/>
</dbReference>
<proteinExistence type="predicted"/>
<dbReference type="OrthoDB" id="3926908at2759"/>
<reference evidence="2" key="2">
    <citation type="submission" date="2021-08" db="EMBL/GenBank/DDBJ databases">
        <authorList>
            <person name="Gostincar C."/>
            <person name="Sun X."/>
            <person name="Song Z."/>
            <person name="Gunde-Cimerman N."/>
        </authorList>
    </citation>
    <scope>NUCLEOTIDE SEQUENCE</scope>
    <source>
        <strain evidence="2">EXF-9911</strain>
    </source>
</reference>
<gene>
    <name evidence="2" type="ORF">KCU76_g16920</name>
</gene>
<accession>A0A9P8E1U0</accession>
<reference evidence="2" key="1">
    <citation type="journal article" date="2021" name="J Fungi (Basel)">
        <title>Virulence traits and population genomics of the black yeast Aureobasidium melanogenum.</title>
        <authorList>
            <person name="Cernosa A."/>
            <person name="Sun X."/>
            <person name="Gostincar C."/>
            <person name="Fang C."/>
            <person name="Gunde-Cimerman N."/>
            <person name="Song Z."/>
        </authorList>
    </citation>
    <scope>NUCLEOTIDE SEQUENCE</scope>
    <source>
        <strain evidence="2">EXF-9911</strain>
    </source>
</reference>
<dbReference type="EMBL" id="JAHFXF010001267">
    <property type="protein sequence ID" value="KAG9671288.1"/>
    <property type="molecule type" value="Genomic_DNA"/>
</dbReference>
<sequence length="216" mass="25004">MSQSVSPRDKAAKVATTKYATYEPHQIPYSAHYENALYHILEYPPRTRDGIFIIPNDSSEQPKQGISVRERDIDLASLPQISLQQLPLSVHDPRRVFASPIPGLRLTHPGGYLEGGPGPSPEEQKVWAREFVEREGVVGEEALDMAVQHHMQQNMELAKERMRARYDALQQNTRIEKEIKTLMDQREMEVKIETRMKEDARKRRENREHKRKMPAV</sequence>
<protein>
    <submittedName>
        <fullName evidence="2">Uncharacterized protein</fullName>
    </submittedName>
</protein>
<evidence type="ECO:0000313" key="2">
    <source>
        <dbReference type="EMBL" id="KAG9671288.1"/>
    </source>
</evidence>
<feature type="compositionally biased region" description="Basic and acidic residues" evidence="1">
    <location>
        <begin position="194"/>
        <end position="208"/>
    </location>
</feature>
<evidence type="ECO:0000313" key="3">
    <source>
        <dbReference type="Proteomes" id="UP000779574"/>
    </source>
</evidence>
<feature type="region of interest" description="Disordered" evidence="1">
    <location>
        <begin position="194"/>
        <end position="216"/>
    </location>
</feature>
<evidence type="ECO:0000256" key="1">
    <source>
        <dbReference type="SAM" id="MobiDB-lite"/>
    </source>
</evidence>
<comment type="caution">
    <text evidence="2">The sequence shown here is derived from an EMBL/GenBank/DDBJ whole genome shotgun (WGS) entry which is preliminary data.</text>
</comment>
<organism evidence="2 3">
    <name type="scientific">Aureobasidium melanogenum</name>
    <name type="common">Aureobasidium pullulans var. melanogenum</name>
    <dbReference type="NCBI Taxonomy" id="46634"/>
    <lineage>
        <taxon>Eukaryota</taxon>
        <taxon>Fungi</taxon>
        <taxon>Dikarya</taxon>
        <taxon>Ascomycota</taxon>
        <taxon>Pezizomycotina</taxon>
        <taxon>Dothideomycetes</taxon>
        <taxon>Dothideomycetidae</taxon>
        <taxon>Dothideales</taxon>
        <taxon>Saccotheciaceae</taxon>
        <taxon>Aureobasidium</taxon>
    </lineage>
</organism>
<name>A0A9P8E1U0_AURME</name>
<dbReference type="AlphaFoldDB" id="A0A9P8E1U0"/>